<proteinExistence type="predicted"/>
<evidence type="ECO:0000313" key="1">
    <source>
        <dbReference type="EMBL" id="KAK3579733.1"/>
    </source>
</evidence>
<reference evidence="1" key="2">
    <citation type="journal article" date="2021" name="Genome Biol. Evol.">
        <title>Developing a high-quality reference genome for a parasitic bivalve with doubly uniparental inheritance (Bivalvia: Unionida).</title>
        <authorList>
            <person name="Smith C.H."/>
        </authorList>
    </citation>
    <scope>NUCLEOTIDE SEQUENCE</scope>
    <source>
        <strain evidence="1">CHS0354</strain>
        <tissue evidence="1">Mantle</tissue>
    </source>
</reference>
<dbReference type="Proteomes" id="UP001195483">
    <property type="component" value="Unassembled WGS sequence"/>
</dbReference>
<name>A0AAE0VIN9_9BIVA</name>
<dbReference type="EMBL" id="JAEAOA010000582">
    <property type="protein sequence ID" value="KAK3579733.1"/>
    <property type="molecule type" value="Genomic_DNA"/>
</dbReference>
<keyword evidence="2" id="KW-1185">Reference proteome</keyword>
<accession>A0AAE0VIN9</accession>
<reference evidence="1" key="3">
    <citation type="submission" date="2023-05" db="EMBL/GenBank/DDBJ databases">
        <authorList>
            <person name="Smith C.H."/>
        </authorList>
    </citation>
    <scope>NUCLEOTIDE SEQUENCE</scope>
    <source>
        <strain evidence="1">CHS0354</strain>
        <tissue evidence="1">Mantle</tissue>
    </source>
</reference>
<reference evidence="1" key="1">
    <citation type="journal article" date="2021" name="Genome Biol. Evol.">
        <title>A High-Quality Reference Genome for a Parasitic Bivalve with Doubly Uniparental Inheritance (Bivalvia: Unionida).</title>
        <authorList>
            <person name="Smith C.H."/>
        </authorList>
    </citation>
    <scope>NUCLEOTIDE SEQUENCE</scope>
    <source>
        <strain evidence="1">CHS0354</strain>
    </source>
</reference>
<evidence type="ECO:0000313" key="2">
    <source>
        <dbReference type="Proteomes" id="UP001195483"/>
    </source>
</evidence>
<comment type="caution">
    <text evidence="1">The sequence shown here is derived from an EMBL/GenBank/DDBJ whole genome shotgun (WGS) entry which is preliminary data.</text>
</comment>
<organism evidence="1 2">
    <name type="scientific">Potamilus streckersoni</name>
    <dbReference type="NCBI Taxonomy" id="2493646"/>
    <lineage>
        <taxon>Eukaryota</taxon>
        <taxon>Metazoa</taxon>
        <taxon>Spiralia</taxon>
        <taxon>Lophotrochozoa</taxon>
        <taxon>Mollusca</taxon>
        <taxon>Bivalvia</taxon>
        <taxon>Autobranchia</taxon>
        <taxon>Heteroconchia</taxon>
        <taxon>Palaeoheterodonta</taxon>
        <taxon>Unionida</taxon>
        <taxon>Unionoidea</taxon>
        <taxon>Unionidae</taxon>
        <taxon>Ambleminae</taxon>
        <taxon>Lampsilini</taxon>
        <taxon>Potamilus</taxon>
    </lineage>
</organism>
<protein>
    <submittedName>
        <fullName evidence="1">Uncharacterized protein</fullName>
    </submittedName>
</protein>
<dbReference type="AlphaFoldDB" id="A0AAE0VIN9"/>
<sequence>MKTLKRPEAEVKKCDHYLGEALENVAVTNPTMRLQTQHRDVTSDIVPEELKDPCISPDEKSYPGEDIADMVITYKVPNVLAETASYHIRFSPSRAP</sequence>
<gene>
    <name evidence="1" type="ORF">CHS0354_008874</name>
</gene>